<comment type="caution">
    <text evidence="2">The sequence shown here is derived from an EMBL/GenBank/DDBJ whole genome shotgun (WGS) entry which is preliminary data.</text>
</comment>
<gene>
    <name evidence="2" type="ORF">PENSUB_5126</name>
</gene>
<feature type="signal peptide" evidence="1">
    <location>
        <begin position="1"/>
        <end position="23"/>
    </location>
</feature>
<feature type="chain" id="PRO_5013044411" description="Secreted protein" evidence="1">
    <location>
        <begin position="24"/>
        <end position="136"/>
    </location>
</feature>
<reference evidence="2 3" key="1">
    <citation type="submission" date="2016-10" db="EMBL/GenBank/DDBJ databases">
        <title>Genome sequence of the ascomycete fungus Penicillium subrubescens.</title>
        <authorList>
            <person name="De Vries R.P."/>
            <person name="Peng M."/>
            <person name="Dilokpimol A."/>
            <person name="Hilden K."/>
            <person name="Makela M.R."/>
            <person name="Grigoriev I."/>
            <person name="Riley R."/>
            <person name="Granchi Z."/>
        </authorList>
    </citation>
    <scope>NUCLEOTIDE SEQUENCE [LARGE SCALE GENOMIC DNA]</scope>
    <source>
        <strain evidence="2 3">CBS 132785</strain>
    </source>
</reference>
<name>A0A1Q5UAM8_9EURO</name>
<evidence type="ECO:0000313" key="2">
    <source>
        <dbReference type="EMBL" id="OKP09526.1"/>
    </source>
</evidence>
<accession>A0A1Q5UAM8</accession>
<dbReference type="EMBL" id="MNBE01000506">
    <property type="protein sequence ID" value="OKP09526.1"/>
    <property type="molecule type" value="Genomic_DNA"/>
</dbReference>
<evidence type="ECO:0008006" key="4">
    <source>
        <dbReference type="Google" id="ProtNLM"/>
    </source>
</evidence>
<protein>
    <recommendedName>
        <fullName evidence="4">Secreted protein</fullName>
    </recommendedName>
</protein>
<evidence type="ECO:0000313" key="3">
    <source>
        <dbReference type="Proteomes" id="UP000186955"/>
    </source>
</evidence>
<keyword evidence="1" id="KW-0732">Signal</keyword>
<keyword evidence="3" id="KW-1185">Reference proteome</keyword>
<organism evidence="2 3">
    <name type="scientific">Penicillium subrubescens</name>
    <dbReference type="NCBI Taxonomy" id="1316194"/>
    <lineage>
        <taxon>Eukaryota</taxon>
        <taxon>Fungi</taxon>
        <taxon>Dikarya</taxon>
        <taxon>Ascomycota</taxon>
        <taxon>Pezizomycotina</taxon>
        <taxon>Eurotiomycetes</taxon>
        <taxon>Eurotiomycetidae</taxon>
        <taxon>Eurotiales</taxon>
        <taxon>Aspergillaceae</taxon>
        <taxon>Penicillium</taxon>
    </lineage>
</organism>
<dbReference type="Proteomes" id="UP000186955">
    <property type="component" value="Unassembled WGS sequence"/>
</dbReference>
<dbReference type="AlphaFoldDB" id="A0A1Q5UAM8"/>
<sequence length="136" mass="14676">MALLARLFMASFLLFDGPHVSVAGEVVTVTSTSIATAFSDCTCALTVSDHLTEYKVSTTSVNVAPPFTTEPTRSAFPATSVSYPNWSTTSEPTRTSIIAPVCRPIDFGSSYSRIFSFDLPDSHQKPDIYRSIPSAN</sequence>
<evidence type="ECO:0000256" key="1">
    <source>
        <dbReference type="SAM" id="SignalP"/>
    </source>
</evidence>
<proteinExistence type="predicted"/>